<organism evidence="1 2">
    <name type="scientific">Portunus trituberculatus</name>
    <name type="common">Swimming crab</name>
    <name type="synonym">Neptunus trituberculatus</name>
    <dbReference type="NCBI Taxonomy" id="210409"/>
    <lineage>
        <taxon>Eukaryota</taxon>
        <taxon>Metazoa</taxon>
        <taxon>Ecdysozoa</taxon>
        <taxon>Arthropoda</taxon>
        <taxon>Crustacea</taxon>
        <taxon>Multicrustacea</taxon>
        <taxon>Malacostraca</taxon>
        <taxon>Eumalacostraca</taxon>
        <taxon>Eucarida</taxon>
        <taxon>Decapoda</taxon>
        <taxon>Pleocyemata</taxon>
        <taxon>Brachyura</taxon>
        <taxon>Eubrachyura</taxon>
        <taxon>Portunoidea</taxon>
        <taxon>Portunidae</taxon>
        <taxon>Portuninae</taxon>
        <taxon>Portunus</taxon>
    </lineage>
</organism>
<proteinExistence type="predicted"/>
<comment type="caution">
    <text evidence="1">The sequence shown here is derived from an EMBL/GenBank/DDBJ whole genome shotgun (WGS) entry which is preliminary data.</text>
</comment>
<dbReference type="Proteomes" id="UP000324222">
    <property type="component" value="Unassembled WGS sequence"/>
</dbReference>
<protein>
    <submittedName>
        <fullName evidence="1">Uncharacterized protein</fullName>
    </submittedName>
</protein>
<gene>
    <name evidence="1" type="ORF">E2C01_055401</name>
</gene>
<keyword evidence="2" id="KW-1185">Reference proteome</keyword>
<evidence type="ECO:0000313" key="1">
    <source>
        <dbReference type="EMBL" id="MPC61331.1"/>
    </source>
</evidence>
<evidence type="ECO:0000313" key="2">
    <source>
        <dbReference type="Proteomes" id="UP000324222"/>
    </source>
</evidence>
<dbReference type="EMBL" id="VSRR010018424">
    <property type="protein sequence ID" value="MPC61331.1"/>
    <property type="molecule type" value="Genomic_DNA"/>
</dbReference>
<dbReference type="AlphaFoldDB" id="A0A5B7GML2"/>
<name>A0A5B7GML2_PORTR</name>
<reference evidence="1 2" key="1">
    <citation type="submission" date="2019-05" db="EMBL/GenBank/DDBJ databases">
        <title>Another draft genome of Portunus trituberculatus and its Hox gene families provides insights of decapod evolution.</title>
        <authorList>
            <person name="Jeong J.-H."/>
            <person name="Song I."/>
            <person name="Kim S."/>
            <person name="Choi T."/>
            <person name="Kim D."/>
            <person name="Ryu S."/>
            <person name="Kim W."/>
        </authorList>
    </citation>
    <scope>NUCLEOTIDE SEQUENCE [LARGE SCALE GENOMIC DNA]</scope>
    <source>
        <tissue evidence="1">Muscle</tissue>
    </source>
</reference>
<sequence>MAVLTPSQSFSVAIKEAKTRHSRSSHLLGILGHLTCAQNMVLTPGEAPEGVPTMAALDLALQWTPQVMLLRYFSPLSLLTYNQFYKVV</sequence>
<accession>A0A5B7GML2</accession>